<dbReference type="GO" id="GO:0005789">
    <property type="term" value="C:endoplasmic reticulum membrane"/>
    <property type="evidence" value="ECO:0007669"/>
    <property type="project" value="TreeGrafter"/>
</dbReference>
<organism evidence="4 5">
    <name type="scientific">Chrysochromulina tobinii</name>
    <dbReference type="NCBI Taxonomy" id="1460289"/>
    <lineage>
        <taxon>Eukaryota</taxon>
        <taxon>Haptista</taxon>
        <taxon>Haptophyta</taxon>
        <taxon>Prymnesiophyceae</taxon>
        <taxon>Prymnesiales</taxon>
        <taxon>Chrysochromulinaceae</taxon>
        <taxon>Chrysochromulina</taxon>
    </lineage>
</organism>
<evidence type="ECO:0000256" key="2">
    <source>
        <dbReference type="SAM" id="MobiDB-lite"/>
    </source>
</evidence>
<dbReference type="InterPro" id="IPR006597">
    <property type="entry name" value="Sel1-like"/>
</dbReference>
<feature type="signal peptide" evidence="3">
    <location>
        <begin position="1"/>
        <end position="19"/>
    </location>
</feature>
<accession>A0A0M0JY91</accession>
<gene>
    <name evidence="4" type="ORF">Ctob_014880</name>
</gene>
<feature type="region of interest" description="Disordered" evidence="2">
    <location>
        <begin position="630"/>
        <end position="661"/>
    </location>
</feature>
<dbReference type="Proteomes" id="UP000037460">
    <property type="component" value="Unassembled WGS sequence"/>
</dbReference>
<comment type="similarity">
    <text evidence="1">Belongs to the sel-1 family.</text>
</comment>
<dbReference type="EMBL" id="JWZX01001996">
    <property type="protein sequence ID" value="KOO31520.1"/>
    <property type="molecule type" value="Genomic_DNA"/>
</dbReference>
<dbReference type="GO" id="GO:0036503">
    <property type="term" value="P:ERAD pathway"/>
    <property type="evidence" value="ECO:0007669"/>
    <property type="project" value="TreeGrafter"/>
</dbReference>
<dbReference type="Pfam" id="PF08238">
    <property type="entry name" value="Sel1"/>
    <property type="match status" value="9"/>
</dbReference>
<evidence type="ECO:0000313" key="4">
    <source>
        <dbReference type="EMBL" id="KOO31520.1"/>
    </source>
</evidence>
<dbReference type="PANTHER" id="PTHR11102">
    <property type="entry name" value="SEL-1-LIKE PROTEIN"/>
    <property type="match status" value="1"/>
</dbReference>
<dbReference type="SUPFAM" id="SSF81901">
    <property type="entry name" value="HCP-like"/>
    <property type="match status" value="3"/>
</dbReference>
<sequence length="661" mass="71193">MRSAQILFNVASTVALVAGNAGAPTSNPVINAPITFTLDDAEHDTEKPVSGTNWQEAARRAAALLQLDCTPGLLEATTAMVDAAGGGDELAMAALGSMYLLGQQCAPKRNLTWALHWLSRAEELGQPDAQALMGFLHASDALRDIYNFSGLEANRTHGRVLYDRAARGGSTLGAMAMAFRHAYGIGLRESCADSAALYEQAAQAAISSMDETRRHTVEQSNPVEVDHLTLLAQQMPPRDRYDASTIEYMDYLANVGDVTGKLGMGHLYHAGSHGVPRDCAAAMHWFRSAAHQGDAMGHTNLGFVQLRSRRYREALRSLRRGTKHRDASAWAGLAYAHLYGLGVPQSDERAAKCMWLAARLGHLDSIYNLGALTLGGRGVPKSVSQGFRFLSVAAEFQHPQAQLVVGRMVRLGLGVRKDCATAQFFLKHAADGGPLVRSLMGTALQAHDQGRTQSALLHYLIAAHAGVEAAQHNAGHLYMHEMPKLRPEERKTQQQRAQQYLKLAVLQGSTEANVQLANLLVELGDSATAVDLYKEAYRAGSKDSLFHLGSLYWRGDGVEADKKTAFALWQSAEFSSKHAKLRGLTGVAFGVARFIVEFRAFLLFAAGLVAIVSTGGNPVEIIRNAMGGGAGANGQPQADWQEEGLEDEEDLFGGGENKAAQ</sequence>
<name>A0A0M0JY91_9EUKA</name>
<dbReference type="InterPro" id="IPR050767">
    <property type="entry name" value="Sel1_AlgK"/>
</dbReference>
<dbReference type="SMART" id="SM00671">
    <property type="entry name" value="SEL1"/>
    <property type="match status" value="10"/>
</dbReference>
<reference evidence="5" key="1">
    <citation type="journal article" date="2015" name="PLoS Genet.">
        <title>Genome Sequence and Transcriptome Analyses of Chrysochromulina tobin: Metabolic Tools for Enhanced Algal Fitness in the Prominent Order Prymnesiales (Haptophyceae).</title>
        <authorList>
            <person name="Hovde B.T."/>
            <person name="Deodato C.R."/>
            <person name="Hunsperger H.M."/>
            <person name="Ryken S.A."/>
            <person name="Yost W."/>
            <person name="Jha R.K."/>
            <person name="Patterson J."/>
            <person name="Monnat R.J. Jr."/>
            <person name="Barlow S.B."/>
            <person name="Starkenburg S.R."/>
            <person name="Cattolico R.A."/>
        </authorList>
    </citation>
    <scope>NUCLEOTIDE SEQUENCE</scope>
    <source>
        <strain evidence="5">CCMP291</strain>
    </source>
</reference>
<proteinExistence type="inferred from homology"/>
<dbReference type="InterPro" id="IPR011990">
    <property type="entry name" value="TPR-like_helical_dom_sf"/>
</dbReference>
<protein>
    <submittedName>
        <fullName evidence="4">Protein sel-1-like 1</fullName>
    </submittedName>
</protein>
<keyword evidence="3" id="KW-0732">Signal</keyword>
<evidence type="ECO:0000256" key="1">
    <source>
        <dbReference type="ARBA" id="ARBA00038101"/>
    </source>
</evidence>
<evidence type="ECO:0000313" key="5">
    <source>
        <dbReference type="Proteomes" id="UP000037460"/>
    </source>
</evidence>
<dbReference type="OrthoDB" id="27934at2759"/>
<feature type="chain" id="PRO_5005602201" evidence="3">
    <location>
        <begin position="20"/>
        <end position="661"/>
    </location>
</feature>
<comment type="caution">
    <text evidence="4">The sequence shown here is derived from an EMBL/GenBank/DDBJ whole genome shotgun (WGS) entry which is preliminary data.</text>
</comment>
<dbReference type="PANTHER" id="PTHR11102:SF147">
    <property type="entry name" value="SEL1L ADAPTOR SUBUNIT OF ERAD E3 UBIQUITIN LIGASE"/>
    <property type="match status" value="1"/>
</dbReference>
<dbReference type="Gene3D" id="1.25.40.10">
    <property type="entry name" value="Tetratricopeptide repeat domain"/>
    <property type="match status" value="2"/>
</dbReference>
<evidence type="ECO:0000256" key="3">
    <source>
        <dbReference type="SAM" id="SignalP"/>
    </source>
</evidence>
<keyword evidence="5" id="KW-1185">Reference proteome</keyword>
<dbReference type="AlphaFoldDB" id="A0A0M0JY91"/>
<feature type="compositionally biased region" description="Gly residues" evidence="2">
    <location>
        <begin position="652"/>
        <end position="661"/>
    </location>
</feature>
<feature type="compositionally biased region" description="Acidic residues" evidence="2">
    <location>
        <begin position="640"/>
        <end position="651"/>
    </location>
</feature>